<dbReference type="EMBL" id="CP061799">
    <property type="protein sequence ID" value="QTA83135.1"/>
    <property type="molecule type" value="Genomic_DNA"/>
</dbReference>
<sequence>MKETEKITKGQFISRWAFFPINNTLKGVELMAQVGEFKKLADNFYYSIARLYPWWRKIRPCIKQYIYPWLSDEEKALLNHPVGKQLYNIWIANIEGKKYGYRAEVQEKIAFFKYMFMHLNIAHNPDLAEKSVDYQNLLFSLKLLRPNIDAHIYITFPFTIRPLKKFIRQYCEMAVITGDYEFLLKRFPPYHTMLYLNVAPGQRTPLDLRGFDIPPIIYKLPLKYNLGIELDKVQTRSNNRFVNCPVVTDPRLEQMKKAEIKQMEGALKGALPNFSYVTNVDFKDGKVWYGNIPEEKKIKPIFECTEALIGAVSGLCLGILFGTFHNNFVIGIASGIASAFVSGFFALFVSKVTLLGVLSGLIMGILAGNIYNDFITGSISGILFGTIVSVSYTHFIKQLQKEEAQKKKDQQREEIQMYGGRRATFLKLQSELDLLKANPVPGTDSGLIIRFQLQHPITVLLEGINRKREVSLEEIEYVWKVLDLHEKEVFKPEKDQKKITDTIDDVFANPNIGGLKDETIEFLKEIHRLQKEDPTDEKAWQFLTDRFLEGKAKNLLNAICLRLMTDGFDLVFSLWPLLTGKEISIDQASGEVRIKDYRDEVEEERKTGNDVKKIRKKKKNMTSETGKEEYDGKQRLLPMLETLKNELEDLLRNVFSKYIDISAATNRARSEPILAGLIVEACLNSKTTPELVEKKLKKHLYHHYEVHYNFLHEYIKSDDRRKQQFPPSVLENIHRLKLRKIQVSEGVIKLELDMDKIYEQIDNDVKGIMELIDIAKNRLYSPTGSLRLLCFIDPLSIDVQIGDFFYEGKGLYEEEQFIAEYQKIQYELAKVENIKRAEIEDFDLKRKAAKELNRMKLEAMIGKENFAKKEAESLRRIKEVEIDNMFTEAKYEAMKKLKDGNIKEYGILSLIKAHHEGGAEAVENLLENSPNLVMAINPDLYTKQAMSMIKKKLVGIMAENPDKIDKVSLAMLLKEDFKDIVAKDIYKEFNDIFVEMLNKTRLGIPYTPMRPTWNGDPRRDSRSGMRSRSQENAMETVSGEVSEITDQSISGYHEEEEAEEGMIIKSEQREPPEESSEESIDIEDQ</sequence>
<feature type="transmembrane region" description="Helical" evidence="2">
    <location>
        <begin position="354"/>
        <end position="371"/>
    </location>
</feature>
<keyword evidence="2" id="KW-1133">Transmembrane helix</keyword>
<feature type="region of interest" description="Disordered" evidence="1">
    <location>
        <begin position="1008"/>
        <end position="1085"/>
    </location>
</feature>
<feature type="transmembrane region" description="Helical" evidence="2">
    <location>
        <begin position="377"/>
        <end position="396"/>
    </location>
</feature>
<dbReference type="AlphaFoldDB" id="A0A975BD95"/>
<dbReference type="KEGG" id="dli:dnl_55290"/>
<proteinExistence type="predicted"/>
<dbReference type="Proteomes" id="UP000663720">
    <property type="component" value="Chromosome"/>
</dbReference>
<keyword evidence="2" id="KW-0812">Transmembrane</keyword>
<protein>
    <submittedName>
        <fullName evidence="3">Uncharacterized protein</fullName>
    </submittedName>
</protein>
<evidence type="ECO:0000313" key="3">
    <source>
        <dbReference type="EMBL" id="QTA83135.1"/>
    </source>
</evidence>
<keyword evidence="2" id="KW-0472">Membrane</keyword>
<keyword evidence="4" id="KW-1185">Reference proteome</keyword>
<gene>
    <name evidence="3" type="ORF">dnl_55290</name>
</gene>
<accession>A0A975BD95</accession>
<name>A0A975BD95_9BACT</name>
<feature type="compositionally biased region" description="Acidic residues" evidence="1">
    <location>
        <begin position="1073"/>
        <end position="1085"/>
    </location>
</feature>
<feature type="transmembrane region" description="Helical" evidence="2">
    <location>
        <begin position="301"/>
        <end position="322"/>
    </location>
</feature>
<dbReference type="RefSeq" id="WP_207688967.1">
    <property type="nucleotide sequence ID" value="NZ_CP061799.1"/>
</dbReference>
<evidence type="ECO:0000313" key="4">
    <source>
        <dbReference type="Proteomes" id="UP000663720"/>
    </source>
</evidence>
<reference evidence="3" key="1">
    <citation type="journal article" date="2021" name="Microb. Physiol.">
        <title>Proteogenomic Insights into the Physiology of Marine, Sulfate-Reducing, Filamentous Desulfonema limicola and Desulfonema magnum.</title>
        <authorList>
            <person name="Schnaars V."/>
            <person name="Wohlbrand L."/>
            <person name="Scheve S."/>
            <person name="Hinrichs C."/>
            <person name="Reinhardt R."/>
            <person name="Rabus R."/>
        </authorList>
    </citation>
    <scope>NUCLEOTIDE SEQUENCE</scope>
    <source>
        <strain evidence="3">5ac10</strain>
    </source>
</reference>
<evidence type="ECO:0000256" key="2">
    <source>
        <dbReference type="SAM" id="Phobius"/>
    </source>
</evidence>
<organism evidence="3 4">
    <name type="scientific">Desulfonema limicola</name>
    <dbReference type="NCBI Taxonomy" id="45656"/>
    <lineage>
        <taxon>Bacteria</taxon>
        <taxon>Pseudomonadati</taxon>
        <taxon>Thermodesulfobacteriota</taxon>
        <taxon>Desulfobacteria</taxon>
        <taxon>Desulfobacterales</taxon>
        <taxon>Desulfococcaceae</taxon>
        <taxon>Desulfonema</taxon>
    </lineage>
</organism>
<evidence type="ECO:0000256" key="1">
    <source>
        <dbReference type="SAM" id="MobiDB-lite"/>
    </source>
</evidence>